<gene>
    <name evidence="6" type="ORF">C6Y28_11810</name>
</gene>
<organism evidence="6 7">
    <name type="scientific">Megasphaera elsdenii</name>
    <dbReference type="NCBI Taxonomy" id="907"/>
    <lineage>
        <taxon>Bacteria</taxon>
        <taxon>Bacillati</taxon>
        <taxon>Bacillota</taxon>
        <taxon>Negativicutes</taxon>
        <taxon>Veillonellales</taxon>
        <taxon>Veillonellaceae</taxon>
        <taxon>Megasphaera</taxon>
    </lineage>
</organism>
<evidence type="ECO:0000313" key="7">
    <source>
        <dbReference type="Proteomes" id="UP000238358"/>
    </source>
</evidence>
<feature type="domain" description="Haemolysin activator HlyB C-terminal" evidence="4">
    <location>
        <begin position="232"/>
        <end position="548"/>
    </location>
</feature>
<dbReference type="GO" id="GO:0008320">
    <property type="term" value="F:protein transmembrane transporter activity"/>
    <property type="evidence" value="ECO:0007669"/>
    <property type="project" value="TreeGrafter"/>
</dbReference>
<reference evidence="6 7" key="1">
    <citation type="journal article" date="2018" name="Genome Announc.">
        <title>Complete genomes of two Megasphaera elsdenii strains, NCIMB 702410 and ATCC 25940.</title>
        <authorList>
            <person name="Hatmaker E.A."/>
            <person name="O'Dell K."/>
            <person name="Riley L.A."/>
            <person name="Klingeman D.M."/>
            <person name="Guss A.M."/>
        </authorList>
    </citation>
    <scope>NUCLEOTIDE SEQUENCE [LARGE SCALE GENOMIC DNA]</scope>
    <source>
        <strain evidence="6 7">NCIMB702410</strain>
    </source>
</reference>
<dbReference type="AlphaFoldDB" id="A0A2S0MAB2"/>
<dbReference type="InterPro" id="IPR013686">
    <property type="entry name" value="Polypept-transport_assoc_ShlB"/>
</dbReference>
<dbReference type="Pfam" id="PF08479">
    <property type="entry name" value="POTRA_2"/>
    <property type="match status" value="1"/>
</dbReference>
<name>A0A2S0MAB2_MEGEL</name>
<keyword evidence="3" id="KW-0998">Cell outer membrane</keyword>
<evidence type="ECO:0000256" key="2">
    <source>
        <dbReference type="ARBA" id="ARBA00022692"/>
    </source>
</evidence>
<dbReference type="OrthoDB" id="596066at2"/>
<dbReference type="PANTHER" id="PTHR34597">
    <property type="entry name" value="SLR1661 PROTEIN"/>
    <property type="match status" value="1"/>
</dbReference>
<dbReference type="Gene3D" id="3.10.20.310">
    <property type="entry name" value="membrane protein fhac"/>
    <property type="match status" value="1"/>
</dbReference>
<dbReference type="Pfam" id="PF03865">
    <property type="entry name" value="ShlB"/>
    <property type="match status" value="1"/>
</dbReference>
<evidence type="ECO:0000256" key="1">
    <source>
        <dbReference type="ARBA" id="ARBA00022452"/>
    </source>
</evidence>
<dbReference type="EMBL" id="CP027569">
    <property type="protein sequence ID" value="AVO28420.1"/>
    <property type="molecule type" value="Genomic_DNA"/>
</dbReference>
<evidence type="ECO:0000259" key="5">
    <source>
        <dbReference type="Pfam" id="PF08479"/>
    </source>
</evidence>
<dbReference type="GO" id="GO:0046819">
    <property type="term" value="P:protein secretion by the type V secretion system"/>
    <property type="evidence" value="ECO:0007669"/>
    <property type="project" value="TreeGrafter"/>
</dbReference>
<dbReference type="PANTHER" id="PTHR34597:SF1">
    <property type="entry name" value="HEME_HEMOPEXIN TRANSPORTER PROTEIN HUXB"/>
    <property type="match status" value="1"/>
</dbReference>
<dbReference type="Proteomes" id="UP000238358">
    <property type="component" value="Chromosome"/>
</dbReference>
<dbReference type="GO" id="GO:0098046">
    <property type="term" value="C:type V protein secretion system complex"/>
    <property type="evidence" value="ECO:0007669"/>
    <property type="project" value="TreeGrafter"/>
</dbReference>
<dbReference type="InterPro" id="IPR051544">
    <property type="entry name" value="TPS_OM_transporter"/>
</dbReference>
<sequence length="590" mass="66269">MALAALGVAQAACISAAEPGTVPPDVQRAAQMTEHKPDAGMLQNEWRDRQRLTASQLANGNGSVQLPEGQKPSLNMDTATKVRVKAFKITGQDVVEDQKLQDLLADKKGKDLTFADLQQGADTLTDYFRNHGYLIAKTYLPAQDVTDGVITYDVVIGRVDDVTIQNHTGQKSGNGQHHTERISDKALYRQTKFLKHGDYVTRTNLERAVWLLSDLAEADAKVTLSPGSEPGTVHILLDVEPYQSKHGLISGDNYGSRSMGYNEYGIDYDFRNLAHEGDHLATSISTSGRHMFDWGANYTIPVIQDGLKMTVGYNVLSYDLGDEYSYLDGVGRSRVASLGFDYAIDRGRRHNLYTGIRYEHSQIKDEYRSFGATYGDKTGNAMVFSLYGDDQDTAGTTNWRVDYKWGHITNKSLYSSNIYDQWLADSPRTTGTYEKLRGYIERHQDINERLYLLLTAQGQYAFSNLDSSEHFSLGGPYGVKAYPTSEASGDTGYLTRAELRWLLPLKKHDQQLQLATYLEHGGIWINKDSSINPGAKNHRNLQGIGVGLIWQRYQDWFVRMDYAWPLGAEEPISDRSHTNGHFWIRTGFYF</sequence>
<keyword evidence="2" id="KW-0812">Transmembrane</keyword>
<dbReference type="InterPro" id="IPR005565">
    <property type="entry name" value="Hemolysn_activator_HlyB_C"/>
</dbReference>
<evidence type="ECO:0000313" key="6">
    <source>
        <dbReference type="EMBL" id="AVO28420.1"/>
    </source>
</evidence>
<proteinExistence type="predicted"/>
<keyword evidence="1" id="KW-0472">Membrane</keyword>
<evidence type="ECO:0000259" key="4">
    <source>
        <dbReference type="Pfam" id="PF03865"/>
    </source>
</evidence>
<dbReference type="Gene3D" id="2.40.160.50">
    <property type="entry name" value="membrane protein fhac: a member of the omp85/tpsb transporter family"/>
    <property type="match status" value="1"/>
</dbReference>
<feature type="domain" description="Polypeptide-transport-associated ShlB-type" evidence="5">
    <location>
        <begin position="83"/>
        <end position="156"/>
    </location>
</feature>
<keyword evidence="1" id="KW-1134">Transmembrane beta strand</keyword>
<evidence type="ECO:0000256" key="3">
    <source>
        <dbReference type="ARBA" id="ARBA00023237"/>
    </source>
</evidence>
<accession>A0A2S0MAB2</accession>
<protein>
    <submittedName>
        <fullName evidence="6">ShlB/FhaC/HecB family hemolysin secretion/activation protein</fullName>
    </submittedName>
</protein>